<dbReference type="InterPro" id="IPR000504">
    <property type="entry name" value="RRM_dom"/>
</dbReference>
<feature type="domain" description="RRM" evidence="3">
    <location>
        <begin position="1"/>
        <end position="79"/>
    </location>
</feature>
<organism evidence="4 5">
    <name type="scientific">Candidatus Abyssobacteria bacterium SURF_17</name>
    <dbReference type="NCBI Taxonomy" id="2093361"/>
    <lineage>
        <taxon>Bacteria</taxon>
        <taxon>Pseudomonadati</taxon>
        <taxon>Candidatus Hydrogenedentota</taxon>
        <taxon>Candidatus Abyssobacteria</taxon>
    </lineage>
</organism>
<dbReference type="InterPro" id="IPR052462">
    <property type="entry name" value="SLIRP/GR-RBP-like"/>
</dbReference>
<dbReference type="SUPFAM" id="SSF54928">
    <property type="entry name" value="RNA-binding domain, RBD"/>
    <property type="match status" value="1"/>
</dbReference>
<dbReference type="PANTHER" id="PTHR48027">
    <property type="entry name" value="HETEROGENEOUS NUCLEAR RIBONUCLEOPROTEIN 87F-RELATED"/>
    <property type="match status" value="1"/>
</dbReference>
<dbReference type="GO" id="GO:0003723">
    <property type="term" value="F:RNA binding"/>
    <property type="evidence" value="ECO:0007669"/>
    <property type="project" value="UniProtKB-KW"/>
</dbReference>
<evidence type="ECO:0000313" key="4">
    <source>
        <dbReference type="EMBL" id="RJP74712.1"/>
    </source>
</evidence>
<keyword evidence="1" id="KW-0694">RNA-binding</keyword>
<name>A0A419F8E1_9BACT</name>
<dbReference type="SMART" id="SM00360">
    <property type="entry name" value="RRM"/>
    <property type="match status" value="1"/>
</dbReference>
<dbReference type="EMBL" id="QZKI01000011">
    <property type="protein sequence ID" value="RJP74712.1"/>
    <property type="molecule type" value="Genomic_DNA"/>
</dbReference>
<sequence length="122" mass="12263">MNIYVGNLANTVTESDLKQAFEAFGEVATVNILKDKFSGEPRGFGFVEMPNKNEAEAAIQGLNGKDLKGRSLNVNQARPRREGGGGGGGGRGGFGGGGGGRGGRGGGGGGGYQGGGGRGRRY</sequence>
<feature type="compositionally biased region" description="Gly residues" evidence="2">
    <location>
        <begin position="84"/>
        <end position="122"/>
    </location>
</feature>
<evidence type="ECO:0000313" key="5">
    <source>
        <dbReference type="Proteomes" id="UP000285961"/>
    </source>
</evidence>
<dbReference type="Proteomes" id="UP000285961">
    <property type="component" value="Unassembled WGS sequence"/>
</dbReference>
<feature type="region of interest" description="Disordered" evidence="2">
    <location>
        <begin position="62"/>
        <end position="122"/>
    </location>
</feature>
<dbReference type="Gene3D" id="3.30.70.330">
    <property type="match status" value="1"/>
</dbReference>
<dbReference type="InterPro" id="IPR035979">
    <property type="entry name" value="RBD_domain_sf"/>
</dbReference>
<dbReference type="Pfam" id="PF00076">
    <property type="entry name" value="RRM_1"/>
    <property type="match status" value="1"/>
</dbReference>
<gene>
    <name evidence="4" type="ORF">C4532_01625</name>
</gene>
<evidence type="ECO:0000256" key="1">
    <source>
        <dbReference type="ARBA" id="ARBA00022884"/>
    </source>
</evidence>
<protein>
    <submittedName>
        <fullName evidence="4">RNA-binding protein</fullName>
    </submittedName>
</protein>
<dbReference type="PROSITE" id="PS50102">
    <property type="entry name" value="RRM"/>
    <property type="match status" value="1"/>
</dbReference>
<proteinExistence type="predicted"/>
<accession>A0A419F8E1</accession>
<dbReference type="InterPro" id="IPR012677">
    <property type="entry name" value="Nucleotide-bd_a/b_plait_sf"/>
</dbReference>
<evidence type="ECO:0000256" key="2">
    <source>
        <dbReference type="SAM" id="MobiDB-lite"/>
    </source>
</evidence>
<evidence type="ECO:0000259" key="3">
    <source>
        <dbReference type="PROSITE" id="PS50102"/>
    </source>
</evidence>
<reference evidence="4 5" key="1">
    <citation type="journal article" date="2017" name="ISME J.">
        <title>Energy and carbon metabolisms in a deep terrestrial subsurface fluid microbial community.</title>
        <authorList>
            <person name="Momper L."/>
            <person name="Jungbluth S.P."/>
            <person name="Lee M.D."/>
            <person name="Amend J.P."/>
        </authorList>
    </citation>
    <scope>NUCLEOTIDE SEQUENCE [LARGE SCALE GENOMIC DNA]</scope>
    <source>
        <strain evidence="4">SURF_17</strain>
    </source>
</reference>
<dbReference type="AlphaFoldDB" id="A0A419F8E1"/>
<comment type="caution">
    <text evidence="4">The sequence shown here is derived from an EMBL/GenBank/DDBJ whole genome shotgun (WGS) entry which is preliminary data.</text>
</comment>